<protein>
    <submittedName>
        <fullName evidence="1">Uncharacterized protein</fullName>
    </submittedName>
</protein>
<evidence type="ECO:0000313" key="1">
    <source>
        <dbReference type="EMBL" id="KAF2228681.1"/>
    </source>
</evidence>
<dbReference type="AlphaFoldDB" id="A0A6A6GSP6"/>
<dbReference type="Proteomes" id="UP000800092">
    <property type="component" value="Unassembled WGS sequence"/>
</dbReference>
<accession>A0A6A6GSP6</accession>
<dbReference type="EMBL" id="ML991900">
    <property type="protein sequence ID" value="KAF2228681.1"/>
    <property type="molecule type" value="Genomic_DNA"/>
</dbReference>
<dbReference type="OrthoDB" id="3796040at2759"/>
<evidence type="ECO:0000313" key="2">
    <source>
        <dbReference type="Proteomes" id="UP000800092"/>
    </source>
</evidence>
<keyword evidence="2" id="KW-1185">Reference proteome</keyword>
<gene>
    <name evidence="1" type="ORF">EV356DRAFT_537890</name>
</gene>
<name>A0A6A6GSP6_VIRVR</name>
<sequence length="523" mass="59515">MVLPAQWLRFGGVVLERHKSVLSSFTCSQGIPRWTLSPVNVIDEKSEIITACLTHDFGTIRRLFEERSASPYDVDSTGRNLLGFIAVGLQFQIYKGKHETIQMRLDEVEAIIAMMIDYGVDSGCMNLHDSNSVYLSAQCWSETCLEVPVNASLEEHGNFLVRKLLRSAKTDPFSTTDAYVRIGPEGGHEVVDFPGMVRGFPPEPMTKLQLDVFMTQNEWQLVWSSWQLNELSSVRSLEPLDRESDVRSYVAFWVTSDAEIIRKLLDSKLDLLGAFLNLNLLHLEPAADHSVIDALNVAIHQGGEVIALLTEHSYYSHEREPWIRHRFKKLVLIECWLTKVFQLLITHGVTYMADSDVVNELCQHARKHNARTLYAWTKALGLCAKENSPLPGSRLNNFVSTDDSVATGSVTTEVLEIDDDWETEDTDVEESGWETEEEHEEGYMLEIAIEKKEDDARNPNLRDKDRHTCCKALEDYDEGYWSHVYPRIMRSKMDSGAKKHEESTLRKLTRHVRDLMAVPLLGG</sequence>
<proteinExistence type="predicted"/>
<organism evidence="1 2">
    <name type="scientific">Viridothelium virens</name>
    <name type="common">Speckled blister lichen</name>
    <name type="synonym">Trypethelium virens</name>
    <dbReference type="NCBI Taxonomy" id="1048519"/>
    <lineage>
        <taxon>Eukaryota</taxon>
        <taxon>Fungi</taxon>
        <taxon>Dikarya</taxon>
        <taxon>Ascomycota</taxon>
        <taxon>Pezizomycotina</taxon>
        <taxon>Dothideomycetes</taxon>
        <taxon>Dothideomycetes incertae sedis</taxon>
        <taxon>Trypetheliales</taxon>
        <taxon>Trypetheliaceae</taxon>
        <taxon>Viridothelium</taxon>
    </lineage>
</organism>
<reference evidence="1" key="1">
    <citation type="journal article" date="2020" name="Stud. Mycol.">
        <title>101 Dothideomycetes genomes: a test case for predicting lifestyles and emergence of pathogens.</title>
        <authorList>
            <person name="Haridas S."/>
            <person name="Albert R."/>
            <person name="Binder M."/>
            <person name="Bloem J."/>
            <person name="Labutti K."/>
            <person name="Salamov A."/>
            <person name="Andreopoulos B."/>
            <person name="Baker S."/>
            <person name="Barry K."/>
            <person name="Bills G."/>
            <person name="Bluhm B."/>
            <person name="Cannon C."/>
            <person name="Castanera R."/>
            <person name="Culley D."/>
            <person name="Daum C."/>
            <person name="Ezra D."/>
            <person name="Gonzalez J."/>
            <person name="Henrissat B."/>
            <person name="Kuo A."/>
            <person name="Liang C."/>
            <person name="Lipzen A."/>
            <person name="Lutzoni F."/>
            <person name="Magnuson J."/>
            <person name="Mondo S."/>
            <person name="Nolan M."/>
            <person name="Ohm R."/>
            <person name="Pangilinan J."/>
            <person name="Park H.-J."/>
            <person name="Ramirez L."/>
            <person name="Alfaro M."/>
            <person name="Sun H."/>
            <person name="Tritt A."/>
            <person name="Yoshinaga Y."/>
            <person name="Zwiers L.-H."/>
            <person name="Turgeon B."/>
            <person name="Goodwin S."/>
            <person name="Spatafora J."/>
            <person name="Crous P."/>
            <person name="Grigoriev I."/>
        </authorList>
    </citation>
    <scope>NUCLEOTIDE SEQUENCE</scope>
    <source>
        <strain evidence="1">Tuck. ex Michener</strain>
    </source>
</reference>